<evidence type="ECO:0000313" key="3">
    <source>
        <dbReference type="Proteomes" id="UP001598251"/>
    </source>
</evidence>
<gene>
    <name evidence="2" type="ORF">ACFWSS_13320</name>
</gene>
<sequence length="263" mass="29197">MREFAIHMSRPSRTIAPSYTLSGYRLMGSYARGTAIRQGSDVDVIFEFTDPDSPFRNESLSLLTHLEERLREYPGAAIQISRLQEVVSISFPGEASVDILPCIRNENGGYLFPGGSGRWATTDPDTQNLYFNDRRDAAEIDLSKFTRGIKQWNFENGGALRSYHLEVMVAEVADKLGDDYSAATIKFYEMYASGLHVQDPAGRQGDLSNYLTASQREAVSTLMKNCARTAHLAISAQNDGRYSQAVDAWSAVYGSSFSSLDKQ</sequence>
<dbReference type="Gene3D" id="3.30.460.10">
    <property type="entry name" value="Beta Polymerase, domain 2"/>
    <property type="match status" value="1"/>
</dbReference>
<dbReference type="Pfam" id="PF18144">
    <property type="entry name" value="SMODS"/>
    <property type="match status" value="1"/>
</dbReference>
<dbReference type="EMBL" id="JBHXOF010000006">
    <property type="protein sequence ID" value="MFD4213862.1"/>
    <property type="molecule type" value="Genomic_DNA"/>
</dbReference>
<organism evidence="2 3">
    <name type="scientific">Streptomyces sindenensis</name>
    <dbReference type="NCBI Taxonomy" id="67363"/>
    <lineage>
        <taxon>Bacteria</taxon>
        <taxon>Bacillati</taxon>
        <taxon>Actinomycetota</taxon>
        <taxon>Actinomycetes</taxon>
        <taxon>Kitasatosporales</taxon>
        <taxon>Streptomycetaceae</taxon>
        <taxon>Streptomyces</taxon>
    </lineage>
</organism>
<accession>A0ABW6EFI7</accession>
<dbReference type="RefSeq" id="WP_382825902.1">
    <property type="nucleotide sequence ID" value="NZ_JBHXLY010000009.1"/>
</dbReference>
<proteinExistence type="predicted"/>
<dbReference type="InterPro" id="IPR006116">
    <property type="entry name" value="NT_2-5OAS_ClassI-CCAase"/>
</dbReference>
<reference evidence="2 3" key="1">
    <citation type="submission" date="2024-09" db="EMBL/GenBank/DDBJ databases">
        <title>The Natural Products Discovery Center: Release of the First 8490 Sequenced Strains for Exploring Actinobacteria Biosynthetic Diversity.</title>
        <authorList>
            <person name="Kalkreuter E."/>
            <person name="Kautsar S.A."/>
            <person name="Yang D."/>
            <person name="Bader C.D."/>
            <person name="Teijaro C.N."/>
            <person name="Fluegel L."/>
            <person name="Davis C.M."/>
            <person name="Simpson J.R."/>
            <person name="Lauterbach L."/>
            <person name="Steele A.D."/>
            <person name="Gui C."/>
            <person name="Meng S."/>
            <person name="Li G."/>
            <person name="Viehrig K."/>
            <person name="Ye F."/>
            <person name="Su P."/>
            <person name="Kiefer A.F."/>
            <person name="Nichols A."/>
            <person name="Cepeda A.J."/>
            <person name="Yan W."/>
            <person name="Fan B."/>
            <person name="Jiang Y."/>
            <person name="Adhikari A."/>
            <person name="Zheng C.-J."/>
            <person name="Schuster L."/>
            <person name="Cowan T.M."/>
            <person name="Smanski M.J."/>
            <person name="Chevrette M.G."/>
            <person name="De Carvalho L.P.S."/>
            <person name="Shen B."/>
        </authorList>
    </citation>
    <scope>NUCLEOTIDE SEQUENCE [LARGE SCALE GENOMIC DNA]</scope>
    <source>
        <strain evidence="2 3">NPDC058546</strain>
    </source>
</reference>
<dbReference type="Proteomes" id="UP001598251">
    <property type="component" value="Unassembled WGS sequence"/>
</dbReference>
<comment type="caution">
    <text evidence="2">The sequence shown here is derived from an EMBL/GenBank/DDBJ whole genome shotgun (WGS) entry which is preliminary data.</text>
</comment>
<evidence type="ECO:0000256" key="1">
    <source>
        <dbReference type="ARBA" id="ARBA00023118"/>
    </source>
</evidence>
<protein>
    <submittedName>
        <fullName evidence="2">Nucleotidyltransferase domain-containing protein</fullName>
    </submittedName>
</protein>
<keyword evidence="1" id="KW-0051">Antiviral defense</keyword>
<dbReference type="CDD" id="cd05400">
    <property type="entry name" value="NT_2-5OAS_ClassI-CCAase"/>
    <property type="match status" value="1"/>
</dbReference>
<dbReference type="SUPFAM" id="SSF81301">
    <property type="entry name" value="Nucleotidyltransferase"/>
    <property type="match status" value="1"/>
</dbReference>
<evidence type="ECO:0000313" key="2">
    <source>
        <dbReference type="EMBL" id="MFD4213862.1"/>
    </source>
</evidence>
<name>A0ABW6EFI7_9ACTN</name>
<keyword evidence="3" id="KW-1185">Reference proteome</keyword>
<dbReference type="InterPro" id="IPR043519">
    <property type="entry name" value="NT_sf"/>
</dbReference>